<keyword evidence="3 6" id="KW-1133">Transmembrane helix</keyword>
<dbReference type="GO" id="GO:0033617">
    <property type="term" value="P:mitochondrial respiratory chain complex IV assembly"/>
    <property type="evidence" value="ECO:0007669"/>
    <property type="project" value="TreeGrafter"/>
</dbReference>
<protein>
    <recommendedName>
        <fullName evidence="7">HIG1 domain-containing protein</fullName>
    </recommendedName>
</protein>
<keyword evidence="4 6" id="KW-0472">Membrane</keyword>
<dbReference type="EMBL" id="NAJO01000047">
    <property type="protein sequence ID" value="OQN98320.1"/>
    <property type="molecule type" value="Genomic_DNA"/>
</dbReference>
<name>A0A1V8SH70_9PEZI</name>
<evidence type="ECO:0000259" key="7">
    <source>
        <dbReference type="PROSITE" id="PS51503"/>
    </source>
</evidence>
<dbReference type="AlphaFoldDB" id="A0A1V8SH70"/>
<evidence type="ECO:0000256" key="4">
    <source>
        <dbReference type="ARBA" id="ARBA00023136"/>
    </source>
</evidence>
<dbReference type="OrthoDB" id="1915122at2759"/>
<dbReference type="PROSITE" id="PS51503">
    <property type="entry name" value="HIG1"/>
    <property type="match status" value="1"/>
</dbReference>
<feature type="region of interest" description="Disordered" evidence="5">
    <location>
        <begin position="80"/>
        <end position="99"/>
    </location>
</feature>
<dbReference type="STRING" id="1507870.A0A1V8SH70"/>
<evidence type="ECO:0000256" key="6">
    <source>
        <dbReference type="SAM" id="Phobius"/>
    </source>
</evidence>
<dbReference type="Proteomes" id="UP000192596">
    <property type="component" value="Unassembled WGS sequence"/>
</dbReference>
<dbReference type="PANTHER" id="PTHR28018:SF3">
    <property type="entry name" value="RESPIRATORY SUPERCOMPLEX FACTOR 2, MITOCHONDRIAL"/>
    <property type="match status" value="1"/>
</dbReference>
<accession>A0A1V8SH70</accession>
<dbReference type="InterPro" id="IPR007667">
    <property type="entry name" value="Hypoxia_induced_domain"/>
</dbReference>
<evidence type="ECO:0000256" key="3">
    <source>
        <dbReference type="ARBA" id="ARBA00022989"/>
    </source>
</evidence>
<keyword evidence="2 6" id="KW-0812">Transmembrane</keyword>
<evidence type="ECO:0000256" key="5">
    <source>
        <dbReference type="SAM" id="MobiDB-lite"/>
    </source>
</evidence>
<dbReference type="GO" id="GO:0005739">
    <property type="term" value="C:mitochondrion"/>
    <property type="evidence" value="ECO:0007669"/>
    <property type="project" value="UniProtKB-SubCell"/>
</dbReference>
<comment type="subcellular location">
    <subcellularLocation>
        <location evidence="1">Mitochondrion</location>
    </subcellularLocation>
</comment>
<gene>
    <name evidence="8" type="ORF">B0A48_15599</name>
</gene>
<feature type="transmembrane region" description="Helical" evidence="6">
    <location>
        <begin position="50"/>
        <end position="69"/>
    </location>
</feature>
<feature type="transmembrane region" description="Helical" evidence="6">
    <location>
        <begin position="116"/>
        <end position="139"/>
    </location>
</feature>
<comment type="caution">
    <text evidence="8">The sequence shown here is derived from an EMBL/GenBank/DDBJ whole genome shotgun (WGS) entry which is preliminary data.</text>
</comment>
<feature type="compositionally biased region" description="Basic and acidic residues" evidence="5">
    <location>
        <begin position="80"/>
        <end position="92"/>
    </location>
</feature>
<feature type="transmembrane region" description="Helical" evidence="6">
    <location>
        <begin position="21"/>
        <end position="44"/>
    </location>
</feature>
<organism evidence="8 9">
    <name type="scientific">Cryoendolithus antarcticus</name>
    <dbReference type="NCBI Taxonomy" id="1507870"/>
    <lineage>
        <taxon>Eukaryota</taxon>
        <taxon>Fungi</taxon>
        <taxon>Dikarya</taxon>
        <taxon>Ascomycota</taxon>
        <taxon>Pezizomycotina</taxon>
        <taxon>Dothideomycetes</taxon>
        <taxon>Dothideomycetidae</taxon>
        <taxon>Cladosporiales</taxon>
        <taxon>Cladosporiaceae</taxon>
        <taxon>Cryoendolithus</taxon>
    </lineage>
</organism>
<feature type="transmembrane region" description="Helical" evidence="6">
    <location>
        <begin position="151"/>
        <end position="169"/>
    </location>
</feature>
<evidence type="ECO:0000256" key="1">
    <source>
        <dbReference type="ARBA" id="ARBA00004173"/>
    </source>
</evidence>
<reference evidence="9" key="1">
    <citation type="submission" date="2017-03" db="EMBL/GenBank/DDBJ databases">
        <title>Genomes of endolithic fungi from Antarctica.</title>
        <authorList>
            <person name="Coleine C."/>
            <person name="Masonjones S."/>
            <person name="Stajich J.E."/>
        </authorList>
    </citation>
    <scope>NUCLEOTIDE SEQUENCE [LARGE SCALE GENOMIC DNA]</scope>
    <source>
        <strain evidence="9">CCFEE 5527</strain>
    </source>
</reference>
<dbReference type="InterPro" id="IPR040153">
    <property type="entry name" value="Rcf2"/>
</dbReference>
<feature type="domain" description="HIG1" evidence="7">
    <location>
        <begin position="88"/>
        <end position="179"/>
    </location>
</feature>
<evidence type="ECO:0000256" key="2">
    <source>
        <dbReference type="ARBA" id="ARBA00022692"/>
    </source>
</evidence>
<evidence type="ECO:0000313" key="8">
    <source>
        <dbReference type="EMBL" id="OQN98320.1"/>
    </source>
</evidence>
<evidence type="ECO:0000313" key="9">
    <source>
        <dbReference type="Proteomes" id="UP000192596"/>
    </source>
</evidence>
<dbReference type="InParanoid" id="A0A1V8SH70"/>
<dbReference type="PANTHER" id="PTHR28018">
    <property type="entry name" value="RESPIRATORY SUPERCOMPLEX FACTOR 2, MITOCHONDRIAL"/>
    <property type="match status" value="1"/>
</dbReference>
<feature type="region of interest" description="Disordered" evidence="5">
    <location>
        <begin position="217"/>
        <end position="282"/>
    </location>
</feature>
<proteinExistence type="predicted"/>
<sequence length="282" mass="31215">MKILTPEEEKAHYNATLKGGIGGGVAGVLVGTGAVAAASARYPFFRGLTLPFRTFLVVSSGTFAAIISADKYSRYYEQSRHPESRYEDESKSLQDQLNSQKSAQERTVQWAEDNKYSIVFGSWVASMATALGIVGRSPYLTGQQKLVQARVYAQGLTMAVVIASLALEGSDSARGKGRWETVKILDPNDPTHKHVIEKKIHHERYAGEDQWRDMVEAEEERIKERETAVNQEREKEHKKNGAGKKADGNGHSEGKGSKTEKKLDLEHGKKVEEAKDKKINAP</sequence>
<dbReference type="Pfam" id="PF04588">
    <property type="entry name" value="HIG_1_N"/>
    <property type="match status" value="1"/>
</dbReference>
<keyword evidence="9" id="KW-1185">Reference proteome</keyword>
<dbReference type="FunCoup" id="A0A1V8SH70">
    <property type="interactions" value="86"/>
</dbReference>